<dbReference type="EMBL" id="BLAL01000304">
    <property type="protein sequence ID" value="GET02127.1"/>
    <property type="molecule type" value="Genomic_DNA"/>
</dbReference>
<gene>
    <name evidence="1" type="ORF">RCL2_002850500</name>
</gene>
<reference evidence="1" key="1">
    <citation type="submission" date="2019-10" db="EMBL/GenBank/DDBJ databases">
        <title>Conservation and host-specific expression of non-tandemly repeated heterogenous ribosome RNA gene in arbuscular mycorrhizal fungi.</title>
        <authorList>
            <person name="Maeda T."/>
            <person name="Kobayashi Y."/>
            <person name="Nakagawa T."/>
            <person name="Ezawa T."/>
            <person name="Yamaguchi K."/>
            <person name="Bino T."/>
            <person name="Nishimoto Y."/>
            <person name="Shigenobu S."/>
            <person name="Kawaguchi M."/>
        </authorList>
    </citation>
    <scope>NUCLEOTIDE SEQUENCE</scope>
    <source>
        <strain evidence="1">HR1</strain>
    </source>
</reference>
<dbReference type="AlphaFoldDB" id="A0A8H3R3L5"/>
<organism evidence="1 2">
    <name type="scientific">Rhizophagus clarus</name>
    <dbReference type="NCBI Taxonomy" id="94130"/>
    <lineage>
        <taxon>Eukaryota</taxon>
        <taxon>Fungi</taxon>
        <taxon>Fungi incertae sedis</taxon>
        <taxon>Mucoromycota</taxon>
        <taxon>Glomeromycotina</taxon>
        <taxon>Glomeromycetes</taxon>
        <taxon>Glomerales</taxon>
        <taxon>Glomeraceae</taxon>
        <taxon>Rhizophagus</taxon>
    </lineage>
</organism>
<name>A0A8H3R3L5_9GLOM</name>
<comment type="caution">
    <text evidence="1">The sequence shown here is derived from an EMBL/GenBank/DDBJ whole genome shotgun (WGS) entry which is preliminary data.</text>
</comment>
<evidence type="ECO:0000313" key="1">
    <source>
        <dbReference type="EMBL" id="GET02127.1"/>
    </source>
</evidence>
<evidence type="ECO:0000313" key="2">
    <source>
        <dbReference type="Proteomes" id="UP000615446"/>
    </source>
</evidence>
<protein>
    <submittedName>
        <fullName evidence="1">Uncharacterized protein</fullName>
    </submittedName>
</protein>
<accession>A0A8H3R3L5</accession>
<proteinExistence type="predicted"/>
<dbReference type="Proteomes" id="UP000615446">
    <property type="component" value="Unassembled WGS sequence"/>
</dbReference>
<sequence>MIKIIPNFTYLIKKTRFSLLFKNFIIEETEIWSIENFENLLILDFQPNFLGRAICPLLFVPPLLYTFSQFCLNSPLKKPSNLQLFISTVSWYYSIYYNGIPIGRLVLSKFEL</sequence>